<dbReference type="AlphaFoldDB" id="A0A4R0J029"/>
<dbReference type="PROSITE" id="PS50042">
    <property type="entry name" value="CNMP_BINDING_3"/>
    <property type="match status" value="1"/>
</dbReference>
<feature type="region of interest" description="Disordered" evidence="1">
    <location>
        <begin position="192"/>
        <end position="229"/>
    </location>
</feature>
<dbReference type="InterPro" id="IPR000595">
    <property type="entry name" value="cNMP-bd_dom"/>
</dbReference>
<evidence type="ECO:0000256" key="1">
    <source>
        <dbReference type="SAM" id="MobiDB-lite"/>
    </source>
</evidence>
<gene>
    <name evidence="3" type="ORF">E0H75_39740</name>
</gene>
<dbReference type="Proteomes" id="UP000293342">
    <property type="component" value="Unassembled WGS sequence"/>
</dbReference>
<dbReference type="CDD" id="cd00038">
    <property type="entry name" value="CAP_ED"/>
    <property type="match status" value="1"/>
</dbReference>
<dbReference type="EMBL" id="SJKD01000014">
    <property type="protein sequence ID" value="TCC39119.1"/>
    <property type="molecule type" value="Genomic_DNA"/>
</dbReference>
<evidence type="ECO:0000313" key="3">
    <source>
        <dbReference type="EMBL" id="TCC39119.1"/>
    </source>
</evidence>
<dbReference type="Pfam" id="PF00027">
    <property type="entry name" value="cNMP_binding"/>
    <property type="match status" value="1"/>
</dbReference>
<evidence type="ECO:0000259" key="2">
    <source>
        <dbReference type="PROSITE" id="PS50042"/>
    </source>
</evidence>
<dbReference type="GO" id="GO:0005829">
    <property type="term" value="C:cytosol"/>
    <property type="evidence" value="ECO:0007669"/>
    <property type="project" value="TreeGrafter"/>
</dbReference>
<organism evidence="3 4">
    <name type="scientific">Kribbella capetownensis</name>
    <dbReference type="NCBI Taxonomy" id="1572659"/>
    <lineage>
        <taxon>Bacteria</taxon>
        <taxon>Bacillati</taxon>
        <taxon>Actinomycetota</taxon>
        <taxon>Actinomycetes</taxon>
        <taxon>Propionibacteriales</taxon>
        <taxon>Kribbellaceae</taxon>
        <taxon>Kribbella</taxon>
    </lineage>
</organism>
<dbReference type="SUPFAM" id="SSF51206">
    <property type="entry name" value="cAMP-binding domain-like"/>
    <property type="match status" value="1"/>
</dbReference>
<protein>
    <submittedName>
        <fullName evidence="3">Crp/Fnr family transcriptional regulator</fullName>
    </submittedName>
</protein>
<name>A0A4R0J029_9ACTN</name>
<reference evidence="3 4" key="1">
    <citation type="submission" date="2019-02" db="EMBL/GenBank/DDBJ databases">
        <title>Kribbella capetownensis sp. nov. and Kribbella speibonae sp. nov., isolated from soil.</title>
        <authorList>
            <person name="Curtis S.M."/>
            <person name="Norton I."/>
            <person name="Everest G.J."/>
            <person name="Meyers P.R."/>
        </authorList>
    </citation>
    <scope>NUCLEOTIDE SEQUENCE [LARGE SCALE GENOMIC DNA]</scope>
    <source>
        <strain evidence="3 4">YM53</strain>
    </source>
</reference>
<dbReference type="InterPro" id="IPR050397">
    <property type="entry name" value="Env_Response_Regulators"/>
</dbReference>
<comment type="caution">
    <text evidence="3">The sequence shown here is derived from an EMBL/GenBank/DDBJ whole genome shotgun (WGS) entry which is preliminary data.</text>
</comment>
<dbReference type="GO" id="GO:0003700">
    <property type="term" value="F:DNA-binding transcription factor activity"/>
    <property type="evidence" value="ECO:0007669"/>
    <property type="project" value="TreeGrafter"/>
</dbReference>
<dbReference type="PANTHER" id="PTHR24567">
    <property type="entry name" value="CRP FAMILY TRANSCRIPTIONAL REGULATORY PROTEIN"/>
    <property type="match status" value="1"/>
</dbReference>
<proteinExistence type="predicted"/>
<feature type="compositionally biased region" description="Basic and acidic residues" evidence="1">
    <location>
        <begin position="192"/>
        <end position="210"/>
    </location>
</feature>
<dbReference type="OrthoDB" id="272447at2"/>
<evidence type="ECO:0000313" key="4">
    <source>
        <dbReference type="Proteomes" id="UP000293342"/>
    </source>
</evidence>
<feature type="domain" description="Cyclic nucleotide-binding" evidence="2">
    <location>
        <begin position="7"/>
        <end position="111"/>
    </location>
</feature>
<dbReference type="RefSeq" id="WP_131518902.1">
    <property type="nucleotide sequence ID" value="NZ_SJKD01000014.1"/>
</dbReference>
<sequence>MSEFERFLAQLPAAEAARGRDVFRPARVERGELMVRAGDRPDRVGFVERGLFRLYATDPAGTERTMGFRAEGELVCAYSAALRKEASQLTIEALEPAELMVAPRSGYDAMVAANPGWQRLVARLTEELYLRVEQRQSELLLTDATARYRQFLADHGALANRLTQRQIASYVGVTPEALSRIRGRLISINDDRPETAYGREHDDDARDGNRSSRPRSGPATAHPAGEATG</sequence>
<dbReference type="InterPro" id="IPR014710">
    <property type="entry name" value="RmlC-like_jellyroll"/>
</dbReference>
<dbReference type="Gene3D" id="2.60.120.10">
    <property type="entry name" value="Jelly Rolls"/>
    <property type="match status" value="1"/>
</dbReference>
<dbReference type="InterPro" id="IPR018490">
    <property type="entry name" value="cNMP-bd_dom_sf"/>
</dbReference>
<accession>A0A4R0J029</accession>
<keyword evidence="4" id="KW-1185">Reference proteome</keyword>
<dbReference type="PANTHER" id="PTHR24567:SF76">
    <property type="entry name" value="CYCLIC NUCLEOTIDE-BINDING DOMAIN PROTEIN"/>
    <property type="match status" value="1"/>
</dbReference>